<keyword evidence="3" id="KW-0808">Transferase</keyword>
<dbReference type="EMBL" id="LT629710">
    <property type="protein sequence ID" value="SDO74317.1"/>
    <property type="molecule type" value="Genomic_DNA"/>
</dbReference>
<sequence>MSTACVLLGIDLGTSSVKVVLTDRVGTVLAQASAEYPVDRPHPGWAETDPEAWWRAIRTAVAQVLAAGPGVAPAGVGLSGQMHGVVVCLADATPARPAVLWADSRAEDELDVYRALPAAARARLANPLSPGMAGPELAWLHRHEPRVMAGARWALQPKDWIRARLTGEFAAEPSDACATLLYDVTARTWDAEVVAALGIRPELLPELLPFSGVAAGSLLPSVAAELGLPPGIPVSAGAGDSAAAALGSGVLDPGTVQLTIGTGVQIVTVVEAPTLETVGHRHDPVTHLYRSATRDGWYAMAAGLTGGQSLDWVRRLLGAEWAELYAAADRGPQDGDPIFLPHLVGERTPYLDTHLRGSWTGLDARHDRTALLYSALEGVAFAAADGLDALPGVPDADRHLRLAGGGTVSPGWRALLANALNAHLHAVDVPGASARGAGLLAAQAAGWITDAELVEVARPHTTLIASPGPGADALRDRRRLYLDTLRALRPLRSR</sequence>
<dbReference type="InterPro" id="IPR018485">
    <property type="entry name" value="FGGY_C"/>
</dbReference>
<dbReference type="Gene3D" id="3.30.420.40">
    <property type="match status" value="2"/>
</dbReference>
<evidence type="ECO:0000313" key="8">
    <source>
        <dbReference type="Proteomes" id="UP000198741"/>
    </source>
</evidence>
<dbReference type="GO" id="GO:0016301">
    <property type="term" value="F:kinase activity"/>
    <property type="evidence" value="ECO:0007669"/>
    <property type="project" value="UniProtKB-KW"/>
</dbReference>
<dbReference type="InterPro" id="IPR050406">
    <property type="entry name" value="FGGY_Carb_Kinase"/>
</dbReference>
<dbReference type="PANTHER" id="PTHR43095">
    <property type="entry name" value="SUGAR KINASE"/>
    <property type="match status" value="1"/>
</dbReference>
<name>A0A1H0M1N2_9ACTN</name>
<feature type="domain" description="Carbohydrate kinase FGGY C-terminal" evidence="6">
    <location>
        <begin position="283"/>
        <end position="444"/>
    </location>
</feature>
<evidence type="ECO:0000256" key="2">
    <source>
        <dbReference type="ARBA" id="ARBA00022629"/>
    </source>
</evidence>
<dbReference type="InterPro" id="IPR018484">
    <property type="entry name" value="FGGY_N"/>
</dbReference>
<dbReference type="GO" id="GO:0042732">
    <property type="term" value="P:D-xylose metabolic process"/>
    <property type="evidence" value="ECO:0007669"/>
    <property type="project" value="UniProtKB-KW"/>
</dbReference>
<dbReference type="STRING" id="1090615.SAMN04515671_1900"/>
<proteinExistence type="inferred from homology"/>
<dbReference type="InterPro" id="IPR000577">
    <property type="entry name" value="Carb_kinase_FGGY"/>
</dbReference>
<organism evidence="7 8">
    <name type="scientific">Nakamurella panacisegetis</name>
    <dbReference type="NCBI Taxonomy" id="1090615"/>
    <lineage>
        <taxon>Bacteria</taxon>
        <taxon>Bacillati</taxon>
        <taxon>Actinomycetota</taxon>
        <taxon>Actinomycetes</taxon>
        <taxon>Nakamurellales</taxon>
        <taxon>Nakamurellaceae</taxon>
        <taxon>Nakamurella</taxon>
    </lineage>
</organism>
<dbReference type="Pfam" id="PF00370">
    <property type="entry name" value="FGGY_N"/>
    <property type="match status" value="1"/>
</dbReference>
<keyword evidence="8" id="KW-1185">Reference proteome</keyword>
<comment type="similarity">
    <text evidence="1">Belongs to the FGGY kinase family.</text>
</comment>
<dbReference type="Pfam" id="PF02782">
    <property type="entry name" value="FGGY_C"/>
    <property type="match status" value="1"/>
</dbReference>
<dbReference type="Proteomes" id="UP000198741">
    <property type="component" value="Chromosome I"/>
</dbReference>
<dbReference type="SUPFAM" id="SSF53067">
    <property type="entry name" value="Actin-like ATPase domain"/>
    <property type="match status" value="2"/>
</dbReference>
<keyword evidence="4 7" id="KW-0418">Kinase</keyword>
<evidence type="ECO:0000256" key="3">
    <source>
        <dbReference type="ARBA" id="ARBA00022679"/>
    </source>
</evidence>
<feature type="domain" description="Carbohydrate kinase FGGY N-terminal" evidence="5">
    <location>
        <begin position="7"/>
        <end position="247"/>
    </location>
</feature>
<evidence type="ECO:0000256" key="1">
    <source>
        <dbReference type="ARBA" id="ARBA00009156"/>
    </source>
</evidence>
<keyword evidence="2" id="KW-0859">Xylose metabolism</keyword>
<reference evidence="7 8" key="1">
    <citation type="submission" date="2016-10" db="EMBL/GenBank/DDBJ databases">
        <authorList>
            <person name="de Groot N.N."/>
        </authorList>
    </citation>
    <scope>NUCLEOTIDE SEQUENCE [LARGE SCALE GENOMIC DNA]</scope>
    <source>
        <strain evidence="8">P4-7,KCTC 19426,CECT 7604</strain>
    </source>
</reference>
<protein>
    <submittedName>
        <fullName evidence="7">Xylulokinase</fullName>
    </submittedName>
</protein>
<keyword evidence="2" id="KW-0119">Carbohydrate metabolism</keyword>
<evidence type="ECO:0000259" key="6">
    <source>
        <dbReference type="Pfam" id="PF02782"/>
    </source>
</evidence>
<accession>A0A1H0M1N2</accession>
<dbReference type="CDD" id="cd07808">
    <property type="entry name" value="ASKHA_NBD_FGGY_EcXK-like"/>
    <property type="match status" value="1"/>
</dbReference>
<dbReference type="InterPro" id="IPR043129">
    <property type="entry name" value="ATPase_NBD"/>
</dbReference>
<dbReference type="PANTHER" id="PTHR43095:SF5">
    <property type="entry name" value="XYLULOSE KINASE"/>
    <property type="match status" value="1"/>
</dbReference>
<dbReference type="AlphaFoldDB" id="A0A1H0M1N2"/>
<evidence type="ECO:0000313" key="7">
    <source>
        <dbReference type="EMBL" id="SDO74317.1"/>
    </source>
</evidence>
<dbReference type="PIRSF" id="PIRSF000538">
    <property type="entry name" value="GlpK"/>
    <property type="match status" value="1"/>
</dbReference>
<evidence type="ECO:0000256" key="4">
    <source>
        <dbReference type="ARBA" id="ARBA00022777"/>
    </source>
</evidence>
<gene>
    <name evidence="7" type="ORF">SAMN04515671_1900</name>
</gene>
<evidence type="ECO:0000259" key="5">
    <source>
        <dbReference type="Pfam" id="PF00370"/>
    </source>
</evidence>